<evidence type="ECO:0000313" key="2">
    <source>
        <dbReference type="Proteomes" id="UP000023566"/>
    </source>
</evidence>
<evidence type="ECO:0000313" key="1">
    <source>
        <dbReference type="EMBL" id="EZP75030.1"/>
    </source>
</evidence>
<accession>A0ABC9VA58</accession>
<keyword evidence="2" id="KW-1185">Reference proteome</keyword>
<dbReference type="RefSeq" id="WP_043906027.1">
    <property type="nucleotide sequence ID" value="NZ_CM002692.1"/>
</dbReference>
<dbReference type="Pfam" id="PF06356">
    <property type="entry name" value="DUF1064"/>
    <property type="match status" value="1"/>
</dbReference>
<proteinExistence type="predicted"/>
<sequence>MATKYGSKKVEVDGYTFDSKIEAKYYEQLKWLLEHKQIKGFRLQPRYTLLESFKKNGKTFRKIEYIADFEVKHLDNSIEVVDVKGFETPVFSIKRKLFEKLYPDHRLSIVTYSKKYGGWIELDKLKKLRRESGKKG</sequence>
<comment type="caution">
    <text evidence="1">The sequence shown here is derived from an EMBL/GenBank/DDBJ whole genome shotgun (WGS) entry which is preliminary data.</text>
</comment>
<dbReference type="AlphaFoldDB" id="A0ABC9VA58"/>
<dbReference type="Gene3D" id="3.40.91.30">
    <property type="match status" value="1"/>
</dbReference>
<dbReference type="Proteomes" id="UP000023566">
    <property type="component" value="Chromosome"/>
</dbReference>
<name>A0ABC9VA58_9BACL</name>
<dbReference type="EMBL" id="AOTZ01000009">
    <property type="protein sequence ID" value="EZP75030.1"/>
    <property type="molecule type" value="Genomic_DNA"/>
</dbReference>
<organism evidence="1 2">
    <name type="scientific">Parageobacillus genomosp. 1</name>
    <dbReference type="NCBI Taxonomy" id="1295642"/>
    <lineage>
        <taxon>Bacteria</taxon>
        <taxon>Bacillati</taxon>
        <taxon>Bacillota</taxon>
        <taxon>Bacilli</taxon>
        <taxon>Bacillales</taxon>
        <taxon>Anoxybacillaceae</taxon>
        <taxon>Parageobacillus</taxon>
    </lineage>
</organism>
<gene>
    <name evidence="1" type="ORF">H839_16058</name>
</gene>
<protein>
    <recommendedName>
        <fullName evidence="3">DUF1064 domain-containing protein</fullName>
    </recommendedName>
</protein>
<dbReference type="InterPro" id="IPR009414">
    <property type="entry name" value="DUF1064"/>
</dbReference>
<evidence type="ECO:0008006" key="3">
    <source>
        <dbReference type="Google" id="ProtNLM"/>
    </source>
</evidence>
<reference evidence="1 2" key="1">
    <citation type="journal article" date="2014" name="Appl. Microbiol. Biotechnol.">
        <title>Transformable facultative thermophile Geobacillus stearothermophilus NUB3621 as a host strain for metabolic engineering.</title>
        <authorList>
            <person name="Blanchard K."/>
            <person name="Robic S."/>
            <person name="Matsumura I."/>
        </authorList>
    </citation>
    <scope>NUCLEOTIDE SEQUENCE [LARGE SCALE GENOMIC DNA]</scope>
    <source>
        <strain evidence="1 2">NUB3621</strain>
    </source>
</reference>